<dbReference type="Pfam" id="PF00126">
    <property type="entry name" value="HTH_1"/>
    <property type="match status" value="1"/>
</dbReference>
<proteinExistence type="inferred from homology"/>
<dbReference type="InterPro" id="IPR000847">
    <property type="entry name" value="LysR_HTH_N"/>
</dbReference>
<feature type="domain" description="HTH lysR-type" evidence="5">
    <location>
        <begin position="1"/>
        <end position="58"/>
    </location>
</feature>
<gene>
    <name evidence="6" type="ORF">LY60_00892</name>
</gene>
<dbReference type="InterPro" id="IPR036390">
    <property type="entry name" value="WH_DNA-bd_sf"/>
</dbReference>
<dbReference type="FunFam" id="1.10.10.10:FF:000001">
    <property type="entry name" value="LysR family transcriptional regulator"/>
    <property type="match status" value="1"/>
</dbReference>
<evidence type="ECO:0000256" key="3">
    <source>
        <dbReference type="ARBA" id="ARBA00023125"/>
    </source>
</evidence>
<evidence type="ECO:0000256" key="4">
    <source>
        <dbReference type="ARBA" id="ARBA00023163"/>
    </source>
</evidence>
<dbReference type="InterPro" id="IPR005119">
    <property type="entry name" value="LysR_subst-bd"/>
</dbReference>
<comment type="similarity">
    <text evidence="1">Belongs to the LysR transcriptional regulatory family.</text>
</comment>
<dbReference type="EMBL" id="VLKH01000002">
    <property type="protein sequence ID" value="TWH82591.1"/>
    <property type="molecule type" value="Genomic_DNA"/>
</dbReference>
<dbReference type="RefSeq" id="WP_145080493.1">
    <property type="nucleotide sequence ID" value="NZ_DAMBUX010000027.1"/>
</dbReference>
<dbReference type="AlphaFoldDB" id="A0A562JHK3"/>
<dbReference type="SUPFAM" id="SSF53850">
    <property type="entry name" value="Periplasmic binding protein-like II"/>
    <property type="match status" value="1"/>
</dbReference>
<dbReference type="InterPro" id="IPR036388">
    <property type="entry name" value="WH-like_DNA-bd_sf"/>
</dbReference>
<accession>A0A562JHK3</accession>
<evidence type="ECO:0000313" key="7">
    <source>
        <dbReference type="Proteomes" id="UP000315343"/>
    </source>
</evidence>
<evidence type="ECO:0000256" key="1">
    <source>
        <dbReference type="ARBA" id="ARBA00009437"/>
    </source>
</evidence>
<dbReference type="GO" id="GO:0003677">
    <property type="term" value="F:DNA binding"/>
    <property type="evidence" value="ECO:0007669"/>
    <property type="project" value="UniProtKB-KW"/>
</dbReference>
<dbReference type="InterPro" id="IPR050950">
    <property type="entry name" value="HTH-type_LysR_regulators"/>
</dbReference>
<evidence type="ECO:0000259" key="5">
    <source>
        <dbReference type="PROSITE" id="PS50931"/>
    </source>
</evidence>
<protein>
    <submittedName>
        <fullName evidence="6">LysR family hydrogen peroxide-inducible transcriptional activator</fullName>
    </submittedName>
</protein>
<evidence type="ECO:0000256" key="2">
    <source>
        <dbReference type="ARBA" id="ARBA00023015"/>
    </source>
</evidence>
<comment type="caution">
    <text evidence="6">The sequence shown here is derived from an EMBL/GenBank/DDBJ whole genome shotgun (WGS) entry which is preliminary data.</text>
</comment>
<dbReference type="CDD" id="cd05466">
    <property type="entry name" value="PBP2_LTTR_substrate"/>
    <property type="match status" value="1"/>
</dbReference>
<reference evidence="6 7" key="1">
    <citation type="submission" date="2019-07" db="EMBL/GenBank/DDBJ databases">
        <title>Genomic Encyclopedia of Type Strains, Phase I: the one thousand microbial genomes (KMG-I) project.</title>
        <authorList>
            <person name="Kyrpides N."/>
        </authorList>
    </citation>
    <scope>NUCLEOTIDE SEQUENCE [LARGE SCALE GENOMIC DNA]</scope>
    <source>
        <strain evidence="6 7">DSM 13558</strain>
    </source>
</reference>
<keyword evidence="2" id="KW-0805">Transcription regulation</keyword>
<dbReference type="GO" id="GO:0005829">
    <property type="term" value="C:cytosol"/>
    <property type="evidence" value="ECO:0007669"/>
    <property type="project" value="TreeGrafter"/>
</dbReference>
<organism evidence="6 7">
    <name type="scientific">Sedimentibacter saalensis</name>
    <dbReference type="NCBI Taxonomy" id="130788"/>
    <lineage>
        <taxon>Bacteria</taxon>
        <taxon>Bacillati</taxon>
        <taxon>Bacillota</taxon>
        <taxon>Tissierellia</taxon>
        <taxon>Sedimentibacter</taxon>
    </lineage>
</organism>
<keyword evidence="3" id="KW-0238">DNA-binding</keyword>
<keyword evidence="7" id="KW-1185">Reference proteome</keyword>
<dbReference type="Pfam" id="PF03466">
    <property type="entry name" value="LysR_substrate"/>
    <property type="match status" value="1"/>
</dbReference>
<evidence type="ECO:0000313" key="6">
    <source>
        <dbReference type="EMBL" id="TWH82591.1"/>
    </source>
</evidence>
<dbReference type="PRINTS" id="PR00039">
    <property type="entry name" value="HTHLYSR"/>
</dbReference>
<dbReference type="Gene3D" id="1.10.10.10">
    <property type="entry name" value="Winged helix-like DNA-binding domain superfamily/Winged helix DNA-binding domain"/>
    <property type="match status" value="1"/>
</dbReference>
<name>A0A562JHK3_9FIRM</name>
<dbReference type="OrthoDB" id="9785745at2"/>
<dbReference type="PROSITE" id="PS50931">
    <property type="entry name" value="HTH_LYSR"/>
    <property type="match status" value="1"/>
</dbReference>
<dbReference type="PANTHER" id="PTHR30419">
    <property type="entry name" value="HTH-TYPE TRANSCRIPTIONAL REGULATOR YBHD"/>
    <property type="match status" value="1"/>
</dbReference>
<dbReference type="GO" id="GO:0003700">
    <property type="term" value="F:DNA-binding transcription factor activity"/>
    <property type="evidence" value="ECO:0007669"/>
    <property type="project" value="InterPro"/>
</dbReference>
<dbReference type="SUPFAM" id="SSF46785">
    <property type="entry name" value="Winged helix' DNA-binding domain"/>
    <property type="match status" value="1"/>
</dbReference>
<dbReference type="Proteomes" id="UP000315343">
    <property type="component" value="Unassembled WGS sequence"/>
</dbReference>
<sequence length="307" mass="34683">MRLKDFLYFSTIAKYKSYSKAADELFISQPTLSQAISRLENQLGVKLFDRDNLTVSLTSAGKIFLEDANEILAATERLKKKMKNISESNYGTIRVGSSQFYGSFIFPVLIPSLKENYPGIKIEITEESSDQLETMVENGELDFAFIPLPITSGHLTSCHMFNEKILLAIPDESGINSKLRLTPDKHWPYVENFSALAHENFMLLKKNMKLRIKADALCENAGFSPNVIIESQNMETLRNYVALGMGISFLSHLLASSNKPGILYYQLHDYSIVRDFVLIYSKNNPLSSMEKAFIQVSKEALSSFHCD</sequence>
<keyword evidence="4" id="KW-0804">Transcription</keyword>
<dbReference type="Gene3D" id="3.40.190.290">
    <property type="match status" value="1"/>
</dbReference>